<dbReference type="SMART" id="SM00347">
    <property type="entry name" value="HTH_MARR"/>
    <property type="match status" value="1"/>
</dbReference>
<dbReference type="RefSeq" id="WP_189131064.1">
    <property type="nucleotide sequence ID" value="NZ_BMMS01000006.1"/>
</dbReference>
<dbReference type="PANTHER" id="PTHR33164:SF43">
    <property type="entry name" value="HTH-TYPE TRANSCRIPTIONAL REPRESSOR YETL"/>
    <property type="match status" value="1"/>
</dbReference>
<evidence type="ECO:0000259" key="1">
    <source>
        <dbReference type="PROSITE" id="PS50995"/>
    </source>
</evidence>
<sequence length="151" mass="17090">MPETHYPPSLLDQDVFVLSRIALTARRRLAERLAERDMNRWDVAVLAVLTDRGPTVQRSIAAALGIDPSDLVDIVDHLLSAGLAARDRDPADRRRYILRITSEGREAFAWARKEEQALREALLTPLNAPQREAWHTLLTALRTHPEVTGQR</sequence>
<evidence type="ECO:0000313" key="3">
    <source>
        <dbReference type="Proteomes" id="UP000641932"/>
    </source>
</evidence>
<dbReference type="PRINTS" id="PR00598">
    <property type="entry name" value="HTHMARR"/>
</dbReference>
<dbReference type="InterPro" id="IPR000835">
    <property type="entry name" value="HTH_MarR-typ"/>
</dbReference>
<dbReference type="Gene3D" id="1.10.10.10">
    <property type="entry name" value="Winged helix-like DNA-binding domain superfamily/Winged helix DNA-binding domain"/>
    <property type="match status" value="1"/>
</dbReference>
<dbReference type="EMBL" id="BMMS01000006">
    <property type="protein sequence ID" value="GGO85261.1"/>
    <property type="molecule type" value="Genomic_DNA"/>
</dbReference>
<organism evidence="2 3">
    <name type="scientific">Wenjunlia tyrosinilytica</name>
    <dbReference type="NCBI Taxonomy" id="1544741"/>
    <lineage>
        <taxon>Bacteria</taxon>
        <taxon>Bacillati</taxon>
        <taxon>Actinomycetota</taxon>
        <taxon>Actinomycetes</taxon>
        <taxon>Kitasatosporales</taxon>
        <taxon>Streptomycetaceae</taxon>
        <taxon>Wenjunlia</taxon>
    </lineage>
</organism>
<feature type="domain" description="HTH marR-type" evidence="1">
    <location>
        <begin position="11"/>
        <end position="143"/>
    </location>
</feature>
<dbReference type="SUPFAM" id="SSF46785">
    <property type="entry name" value="Winged helix' DNA-binding domain"/>
    <property type="match status" value="1"/>
</dbReference>
<reference evidence="2" key="1">
    <citation type="journal article" date="2014" name="Int. J. Syst. Evol. Microbiol.">
        <title>Complete genome sequence of Corynebacterium casei LMG S-19264T (=DSM 44701T), isolated from a smear-ripened cheese.</title>
        <authorList>
            <consortium name="US DOE Joint Genome Institute (JGI-PGF)"/>
            <person name="Walter F."/>
            <person name="Albersmeier A."/>
            <person name="Kalinowski J."/>
            <person name="Ruckert C."/>
        </authorList>
    </citation>
    <scope>NUCLEOTIDE SEQUENCE</scope>
    <source>
        <strain evidence="2">CGMCC 4.7201</strain>
    </source>
</reference>
<dbReference type="GO" id="GO:0003700">
    <property type="term" value="F:DNA-binding transcription factor activity"/>
    <property type="evidence" value="ECO:0007669"/>
    <property type="project" value="InterPro"/>
</dbReference>
<protein>
    <recommendedName>
        <fullName evidence="1">HTH marR-type domain-containing protein</fullName>
    </recommendedName>
</protein>
<dbReference type="PANTHER" id="PTHR33164">
    <property type="entry name" value="TRANSCRIPTIONAL REGULATOR, MARR FAMILY"/>
    <property type="match status" value="1"/>
</dbReference>
<gene>
    <name evidence="2" type="ORF">GCM10012280_18640</name>
</gene>
<dbReference type="PROSITE" id="PS50995">
    <property type="entry name" value="HTH_MARR_2"/>
    <property type="match status" value="1"/>
</dbReference>
<accession>A0A917ZM58</accession>
<dbReference type="Pfam" id="PF12802">
    <property type="entry name" value="MarR_2"/>
    <property type="match status" value="1"/>
</dbReference>
<reference evidence="2" key="2">
    <citation type="submission" date="2020-09" db="EMBL/GenBank/DDBJ databases">
        <authorList>
            <person name="Sun Q."/>
            <person name="Zhou Y."/>
        </authorList>
    </citation>
    <scope>NUCLEOTIDE SEQUENCE</scope>
    <source>
        <strain evidence="2">CGMCC 4.7201</strain>
    </source>
</reference>
<name>A0A917ZM58_9ACTN</name>
<evidence type="ECO:0000313" key="2">
    <source>
        <dbReference type="EMBL" id="GGO85261.1"/>
    </source>
</evidence>
<dbReference type="GO" id="GO:0006950">
    <property type="term" value="P:response to stress"/>
    <property type="evidence" value="ECO:0007669"/>
    <property type="project" value="TreeGrafter"/>
</dbReference>
<dbReference type="AlphaFoldDB" id="A0A917ZM58"/>
<dbReference type="InterPro" id="IPR036388">
    <property type="entry name" value="WH-like_DNA-bd_sf"/>
</dbReference>
<keyword evidence="3" id="KW-1185">Reference proteome</keyword>
<dbReference type="InterPro" id="IPR039422">
    <property type="entry name" value="MarR/SlyA-like"/>
</dbReference>
<proteinExistence type="predicted"/>
<dbReference type="Proteomes" id="UP000641932">
    <property type="component" value="Unassembled WGS sequence"/>
</dbReference>
<comment type="caution">
    <text evidence="2">The sequence shown here is derived from an EMBL/GenBank/DDBJ whole genome shotgun (WGS) entry which is preliminary data.</text>
</comment>
<dbReference type="InterPro" id="IPR036390">
    <property type="entry name" value="WH_DNA-bd_sf"/>
</dbReference>